<dbReference type="STRING" id="747365.Thena_0218"/>
<dbReference type="PANTHER" id="PTHR35024">
    <property type="entry name" value="HYPOTHETICAL CYTOSOLIC PROTEIN"/>
    <property type="match status" value="1"/>
</dbReference>
<evidence type="ECO:0000256" key="1">
    <source>
        <dbReference type="ARBA" id="ARBA00044755"/>
    </source>
</evidence>
<comment type="similarity">
    <text evidence="1">Belongs to the bactofilin family.</text>
</comment>
<dbReference type="InterPro" id="IPR007607">
    <property type="entry name" value="BacA/B"/>
</dbReference>
<dbReference type="eggNOG" id="COG1664">
    <property type="taxonomic scope" value="Bacteria"/>
</dbReference>
<dbReference type="RefSeq" id="WP_013755597.1">
    <property type="nucleotide sequence ID" value="NC_015499.1"/>
</dbReference>
<dbReference type="OrthoDB" id="9802488at2"/>
<accession>M1E498</accession>
<organism evidence="2 3">
    <name type="scientific">Thermodesulfobium narugense DSM 14796</name>
    <dbReference type="NCBI Taxonomy" id="747365"/>
    <lineage>
        <taxon>Bacteria</taxon>
        <taxon>Pseudomonadati</taxon>
        <taxon>Thermodesulfobiota</taxon>
        <taxon>Thermodesulfobiia</taxon>
        <taxon>Thermodesulfobiales</taxon>
        <taxon>Thermodesulfobiaceae</taxon>
        <taxon>Thermodesulfobium</taxon>
    </lineage>
</organism>
<proteinExistence type="inferred from homology"/>
<dbReference type="HOGENOM" id="CLU_072799_6_4_9"/>
<dbReference type="PANTHER" id="PTHR35024:SF4">
    <property type="entry name" value="POLYMER-FORMING CYTOSKELETAL PROTEIN"/>
    <property type="match status" value="1"/>
</dbReference>
<keyword evidence="3" id="KW-1185">Reference proteome</keyword>
<evidence type="ECO:0000313" key="3">
    <source>
        <dbReference type="Proteomes" id="UP000011765"/>
    </source>
</evidence>
<evidence type="ECO:0008006" key="4">
    <source>
        <dbReference type="Google" id="ProtNLM"/>
    </source>
</evidence>
<dbReference type="EMBL" id="CP002690">
    <property type="protein sequence ID" value="AEE13867.1"/>
    <property type="molecule type" value="Genomic_DNA"/>
</dbReference>
<evidence type="ECO:0000313" key="2">
    <source>
        <dbReference type="EMBL" id="AEE13867.1"/>
    </source>
</evidence>
<reference evidence="2 3" key="1">
    <citation type="submission" date="2011-04" db="EMBL/GenBank/DDBJ databases">
        <title>The complete genome of Thermodesulfobium narugense DSM 14796.</title>
        <authorList>
            <consortium name="US DOE Joint Genome Institute (JGI-PGF)"/>
            <person name="Lucas S."/>
            <person name="Han J."/>
            <person name="Lapidus A."/>
            <person name="Bruce D."/>
            <person name="Goodwin L."/>
            <person name="Pitluck S."/>
            <person name="Peters L."/>
            <person name="Kyrpides N."/>
            <person name="Mavromatis K."/>
            <person name="Pagani I."/>
            <person name="Ivanova N."/>
            <person name="Ovchinnikova G."/>
            <person name="Zhang X."/>
            <person name="Saunders L."/>
            <person name="Detter J.C."/>
            <person name="Tapia R."/>
            <person name="Han C."/>
            <person name="Land M."/>
            <person name="Hauser L."/>
            <person name="Markowitz V."/>
            <person name="Cheng J.-F."/>
            <person name="Hugenholtz P."/>
            <person name="Woyke T."/>
            <person name="Wu D."/>
            <person name="Spring S."/>
            <person name="Schroeder M."/>
            <person name="Brambilla E."/>
            <person name="Klenk H.-P."/>
            <person name="Eisen J.A."/>
        </authorList>
    </citation>
    <scope>NUCLEOTIDE SEQUENCE [LARGE SCALE GENOMIC DNA]</scope>
    <source>
        <strain evidence="2 3">DSM 14796</strain>
    </source>
</reference>
<protein>
    <recommendedName>
        <fullName evidence="4">Polymer-forming cytoskeletal protein</fullName>
    </recommendedName>
</protein>
<dbReference type="Proteomes" id="UP000011765">
    <property type="component" value="Chromosome"/>
</dbReference>
<gene>
    <name evidence="2" type="ORF">Thena_0218</name>
</gene>
<sequence>MLFKVKKGSSPVSPDTILSHKNEFSGTLKGDGNVRIDSLFDGEITIDGELFVGQDGKVNANIKAKKVSVFGEIRGNIEAIEGLIIHNSGKVYGDVKVGVLFVDEGAILEGKSEMLRS</sequence>
<dbReference type="Pfam" id="PF04519">
    <property type="entry name" value="Bactofilin"/>
    <property type="match status" value="1"/>
</dbReference>
<dbReference type="AlphaFoldDB" id="M1E498"/>
<dbReference type="KEGG" id="tnr:Thena_0218"/>
<name>M1E498_9BACT</name>